<feature type="transmembrane region" description="Helical" evidence="2">
    <location>
        <begin position="159"/>
        <end position="180"/>
    </location>
</feature>
<keyword evidence="4" id="KW-1185">Reference proteome</keyword>
<keyword evidence="2" id="KW-1133">Transmembrane helix</keyword>
<dbReference type="EMBL" id="MU629918">
    <property type="protein sequence ID" value="KAJ1254724.1"/>
    <property type="molecule type" value="Genomic_DNA"/>
</dbReference>
<reference evidence="3 4" key="1">
    <citation type="submission" date="2022-10" db="EMBL/GenBank/DDBJ databases">
        <title>WGS assembly of Paspalum vaginatum 540-79.</title>
        <authorList>
            <person name="Sun G."/>
            <person name="Wase N."/>
            <person name="Shu S."/>
            <person name="Jenkins J."/>
            <person name="Zhou B."/>
            <person name="Torres-Rodriguez J."/>
            <person name="Chen C."/>
            <person name="Sandor L."/>
            <person name="Plott C."/>
            <person name="Yoshinga Y."/>
            <person name="Daum C."/>
            <person name="Qi P."/>
            <person name="Barry K."/>
            <person name="Lipzen A."/>
            <person name="Berry L."/>
            <person name="Pedersen C."/>
            <person name="Gottilla T."/>
            <person name="Foltz A."/>
            <person name="Yu H."/>
            <person name="O'Malley R."/>
            <person name="Zhang C."/>
            <person name="Devos K."/>
            <person name="Sigmon B."/>
            <person name="Yu B."/>
            <person name="Obata T."/>
            <person name="Schmutz J."/>
            <person name="Schnable J."/>
        </authorList>
    </citation>
    <scope>NUCLEOTIDE SEQUENCE [LARGE SCALE GENOMIC DNA]</scope>
    <source>
        <strain evidence="4">cv. 540-79</strain>
    </source>
</reference>
<evidence type="ECO:0000256" key="1">
    <source>
        <dbReference type="SAM" id="Coils"/>
    </source>
</evidence>
<accession>A0A9W8CD03</accession>
<evidence type="ECO:0000256" key="2">
    <source>
        <dbReference type="SAM" id="Phobius"/>
    </source>
</evidence>
<name>A0A9W8CD03_9POAL</name>
<feature type="coiled-coil region" evidence="1">
    <location>
        <begin position="101"/>
        <end position="128"/>
    </location>
</feature>
<keyword evidence="2" id="KW-0812">Transmembrane</keyword>
<evidence type="ECO:0000313" key="4">
    <source>
        <dbReference type="Proteomes" id="UP001164776"/>
    </source>
</evidence>
<comment type="caution">
    <text evidence="3">The sequence shown here is derived from an EMBL/GenBank/DDBJ whole genome shotgun (WGS) entry which is preliminary data.</text>
</comment>
<organism evidence="3 4">
    <name type="scientific">Paspalum vaginatum</name>
    <name type="common">seashore paspalum</name>
    <dbReference type="NCBI Taxonomy" id="158149"/>
    <lineage>
        <taxon>Eukaryota</taxon>
        <taxon>Viridiplantae</taxon>
        <taxon>Streptophyta</taxon>
        <taxon>Embryophyta</taxon>
        <taxon>Tracheophyta</taxon>
        <taxon>Spermatophyta</taxon>
        <taxon>Magnoliopsida</taxon>
        <taxon>Liliopsida</taxon>
        <taxon>Poales</taxon>
        <taxon>Poaceae</taxon>
        <taxon>PACMAD clade</taxon>
        <taxon>Panicoideae</taxon>
        <taxon>Andropogonodae</taxon>
        <taxon>Paspaleae</taxon>
        <taxon>Paspalinae</taxon>
        <taxon>Paspalum</taxon>
    </lineage>
</organism>
<protein>
    <recommendedName>
        <fullName evidence="5">Zinc finger GRF-type domain-containing protein</fullName>
    </recommendedName>
</protein>
<proteinExistence type="predicted"/>
<keyword evidence="1" id="KW-0175">Coiled coil</keyword>
<dbReference type="Proteomes" id="UP001164776">
    <property type="component" value="Unassembled WGS sequence"/>
</dbReference>
<keyword evidence="2" id="KW-0472">Membrane</keyword>
<dbReference type="AlphaFoldDB" id="A0A9W8CD03"/>
<gene>
    <name evidence="3" type="ORF">BS78_K336500</name>
</gene>
<evidence type="ECO:0008006" key="5">
    <source>
        <dbReference type="Google" id="ProtNLM"/>
    </source>
</evidence>
<sequence>MSLGSSSTGYRRSTAKGVTMVKVGTRTGLPLVPCPKCGSEVLELRASDLSKIPGQIFFKCRRHENWDPGSCPFYMLADKYEKFLRSKTFGADSPMNMEETTPELAEQVGRLQNELDHLQEEVEVLRHGLAAMNGDVQALKNGLGSVDVKCSKMMNISHLGLGCQLVVVLFVVVGVVVQPVK</sequence>
<dbReference type="OrthoDB" id="10650580at2759"/>
<evidence type="ECO:0000313" key="3">
    <source>
        <dbReference type="EMBL" id="KAJ1254724.1"/>
    </source>
</evidence>